<feature type="domain" description="RNA polymerase sigma-70 region 2" evidence="5">
    <location>
        <begin position="27"/>
        <end position="91"/>
    </location>
</feature>
<dbReference type="GO" id="GO:0006352">
    <property type="term" value="P:DNA-templated transcription initiation"/>
    <property type="evidence" value="ECO:0007669"/>
    <property type="project" value="InterPro"/>
</dbReference>
<dbReference type="InterPro" id="IPR013324">
    <property type="entry name" value="RNA_pol_sigma_r3/r4-like"/>
</dbReference>
<keyword evidence="8" id="KW-1185">Reference proteome</keyword>
<keyword evidence="3" id="KW-0731">Sigma factor</keyword>
<dbReference type="PATRIC" id="fig|1203610.3.peg.1423"/>
<dbReference type="STRING" id="1203610.HMPREF1536_01391"/>
<organism evidence="7 8">
    <name type="scientific">Parabacteroides gordonii MS-1 = DSM 23371</name>
    <dbReference type="NCBI Taxonomy" id="1203610"/>
    <lineage>
        <taxon>Bacteria</taxon>
        <taxon>Pseudomonadati</taxon>
        <taxon>Bacteroidota</taxon>
        <taxon>Bacteroidia</taxon>
        <taxon>Bacteroidales</taxon>
        <taxon>Tannerellaceae</taxon>
        <taxon>Parabacteroides</taxon>
    </lineage>
</organism>
<dbReference type="InterPro" id="IPR013325">
    <property type="entry name" value="RNA_pol_sigma_r2"/>
</dbReference>
<dbReference type="SUPFAM" id="SSF88659">
    <property type="entry name" value="Sigma3 and sigma4 domains of RNA polymerase sigma factors"/>
    <property type="match status" value="1"/>
</dbReference>
<dbReference type="GO" id="GO:0016987">
    <property type="term" value="F:sigma factor activity"/>
    <property type="evidence" value="ECO:0007669"/>
    <property type="project" value="UniProtKB-KW"/>
</dbReference>
<evidence type="ECO:0000313" key="7">
    <source>
        <dbReference type="EMBL" id="KKB58514.1"/>
    </source>
</evidence>
<evidence type="ECO:0000313" key="8">
    <source>
        <dbReference type="Proteomes" id="UP000033035"/>
    </source>
</evidence>
<comment type="caution">
    <text evidence="7">The sequence shown here is derived from an EMBL/GenBank/DDBJ whole genome shotgun (WGS) entry which is preliminary data.</text>
</comment>
<dbReference type="Pfam" id="PF08281">
    <property type="entry name" value="Sigma70_r4_2"/>
    <property type="match status" value="1"/>
</dbReference>
<keyword evidence="4" id="KW-0804">Transcription</keyword>
<dbReference type="PANTHER" id="PTHR43133">
    <property type="entry name" value="RNA POLYMERASE ECF-TYPE SIGMA FACTO"/>
    <property type="match status" value="1"/>
</dbReference>
<protein>
    <submittedName>
        <fullName evidence="7">RNA polymerase sigma-70 factor</fullName>
    </submittedName>
</protein>
<dbReference type="HOGENOM" id="CLU_047691_4_0_10"/>
<keyword evidence="2" id="KW-0805">Transcription regulation</keyword>
<reference evidence="7 8" key="1">
    <citation type="submission" date="2013-04" db="EMBL/GenBank/DDBJ databases">
        <title>The Genome Sequence of Parabacteroides gordonii DSM 23371.</title>
        <authorList>
            <consortium name="The Broad Institute Genomics Platform"/>
            <person name="Earl A."/>
            <person name="Ward D."/>
            <person name="Feldgarden M."/>
            <person name="Gevers D."/>
            <person name="Martens E."/>
            <person name="Sakamoto M."/>
            <person name="Benno Y."/>
            <person name="Suzuki N."/>
            <person name="Matsunaga N."/>
            <person name="Koshihara K."/>
            <person name="Seki M."/>
            <person name="Komiya H."/>
            <person name="Walker B."/>
            <person name="Young S."/>
            <person name="Zeng Q."/>
            <person name="Gargeya S."/>
            <person name="Fitzgerald M."/>
            <person name="Haas B."/>
            <person name="Abouelleil A."/>
            <person name="Allen A.W."/>
            <person name="Alvarado L."/>
            <person name="Arachchi H.M."/>
            <person name="Berlin A.M."/>
            <person name="Chapman S.B."/>
            <person name="Gainer-Dewar J."/>
            <person name="Goldberg J."/>
            <person name="Griggs A."/>
            <person name="Gujja S."/>
            <person name="Hansen M."/>
            <person name="Howarth C."/>
            <person name="Imamovic A."/>
            <person name="Ireland A."/>
            <person name="Larimer J."/>
            <person name="McCowan C."/>
            <person name="Murphy C."/>
            <person name="Pearson M."/>
            <person name="Poon T.W."/>
            <person name="Priest M."/>
            <person name="Roberts A."/>
            <person name="Saif S."/>
            <person name="Shea T."/>
            <person name="Sisk P."/>
            <person name="Sykes S."/>
            <person name="Wortman J."/>
            <person name="Nusbaum C."/>
            <person name="Birren B."/>
        </authorList>
    </citation>
    <scope>NUCLEOTIDE SEQUENCE [LARGE SCALE GENOMIC DNA]</scope>
    <source>
        <strain evidence="7 8">MS-1</strain>
    </source>
</reference>
<evidence type="ECO:0000259" key="5">
    <source>
        <dbReference type="Pfam" id="PF04542"/>
    </source>
</evidence>
<evidence type="ECO:0000256" key="3">
    <source>
        <dbReference type="ARBA" id="ARBA00023082"/>
    </source>
</evidence>
<dbReference type="Gene3D" id="1.10.10.10">
    <property type="entry name" value="Winged helix-like DNA-binding domain superfamily/Winged helix DNA-binding domain"/>
    <property type="match status" value="1"/>
</dbReference>
<name>A0A0F5JLD2_9BACT</name>
<dbReference type="Gene3D" id="1.10.1740.10">
    <property type="match status" value="1"/>
</dbReference>
<dbReference type="InterPro" id="IPR014327">
    <property type="entry name" value="RNA_pol_sigma70_bacteroid"/>
</dbReference>
<dbReference type="EMBL" id="AQHW01000009">
    <property type="protein sequence ID" value="KKB58514.1"/>
    <property type="molecule type" value="Genomic_DNA"/>
</dbReference>
<dbReference type="InterPro" id="IPR014284">
    <property type="entry name" value="RNA_pol_sigma-70_dom"/>
</dbReference>
<dbReference type="CDD" id="cd06171">
    <property type="entry name" value="Sigma70_r4"/>
    <property type="match status" value="1"/>
</dbReference>
<dbReference type="RefSeq" id="WP_028727189.1">
    <property type="nucleotide sequence ID" value="NZ_AUAE01000012.1"/>
</dbReference>
<dbReference type="Proteomes" id="UP000033035">
    <property type="component" value="Unassembled WGS sequence"/>
</dbReference>
<dbReference type="GO" id="GO:0003677">
    <property type="term" value="F:DNA binding"/>
    <property type="evidence" value="ECO:0007669"/>
    <property type="project" value="InterPro"/>
</dbReference>
<proteinExistence type="inferred from homology"/>
<dbReference type="InterPro" id="IPR007627">
    <property type="entry name" value="RNA_pol_sigma70_r2"/>
</dbReference>
<dbReference type="InterPro" id="IPR013249">
    <property type="entry name" value="RNA_pol_sigma70_r4_t2"/>
</dbReference>
<accession>A0A0F5JLD2</accession>
<evidence type="ECO:0000256" key="2">
    <source>
        <dbReference type="ARBA" id="ARBA00023015"/>
    </source>
</evidence>
<dbReference type="NCBIfam" id="TIGR02985">
    <property type="entry name" value="Sig70_bacteroi1"/>
    <property type="match status" value="1"/>
</dbReference>
<dbReference type="SUPFAM" id="SSF88946">
    <property type="entry name" value="Sigma2 domain of RNA polymerase sigma factors"/>
    <property type="match status" value="1"/>
</dbReference>
<evidence type="ECO:0000256" key="4">
    <source>
        <dbReference type="ARBA" id="ARBA00023163"/>
    </source>
</evidence>
<comment type="similarity">
    <text evidence="1">Belongs to the sigma-70 factor family. ECF subfamily.</text>
</comment>
<dbReference type="InterPro" id="IPR039425">
    <property type="entry name" value="RNA_pol_sigma-70-like"/>
</dbReference>
<feature type="domain" description="RNA polymerase sigma factor 70 region 4 type 2" evidence="6">
    <location>
        <begin position="125"/>
        <end position="172"/>
    </location>
</feature>
<evidence type="ECO:0000256" key="1">
    <source>
        <dbReference type="ARBA" id="ARBA00010641"/>
    </source>
</evidence>
<gene>
    <name evidence="7" type="ORF">HMPREF1536_01391</name>
</gene>
<dbReference type="InterPro" id="IPR036388">
    <property type="entry name" value="WH-like_DNA-bd_sf"/>
</dbReference>
<evidence type="ECO:0000259" key="6">
    <source>
        <dbReference type="Pfam" id="PF08281"/>
    </source>
</evidence>
<dbReference type="PANTHER" id="PTHR43133:SF46">
    <property type="entry name" value="RNA POLYMERASE SIGMA-70 FACTOR ECF SUBFAMILY"/>
    <property type="match status" value="1"/>
</dbReference>
<dbReference type="AlphaFoldDB" id="A0A0F5JLD2"/>
<dbReference type="Pfam" id="PF04542">
    <property type="entry name" value="Sigma70_r2"/>
    <property type="match status" value="1"/>
</dbReference>
<sequence>MGKLEKQQEIILLSALKQDNKDAFSFLFQTYYTDLVLFCGNFIRDKNSCEDIVQSIFLKLWSDRKNIQIETSLKSYLLKAVRNSCFDEFRHLEIIRQHEAEYESTVLDSYDTDNYILHSDLSDHLHRALEKVPELYREAFMLNRFEGLKYREIAEQLNVSERTVEVRVSKTLDLLRKYLKDFFMFLISIGIP</sequence>
<dbReference type="NCBIfam" id="TIGR02937">
    <property type="entry name" value="sigma70-ECF"/>
    <property type="match status" value="1"/>
</dbReference>